<feature type="region of interest" description="Disordered" evidence="1">
    <location>
        <begin position="95"/>
        <end position="125"/>
    </location>
</feature>
<gene>
    <name evidence="2" type="ORF">JFN88_08860</name>
</gene>
<reference evidence="2" key="1">
    <citation type="submission" date="2020-12" db="EMBL/GenBank/DDBJ databases">
        <authorList>
            <person name="Huq M.A."/>
        </authorList>
    </citation>
    <scope>NUCLEOTIDE SEQUENCE</scope>
    <source>
        <strain evidence="2">MAHUQ-46</strain>
    </source>
</reference>
<feature type="region of interest" description="Disordered" evidence="1">
    <location>
        <begin position="164"/>
        <end position="239"/>
    </location>
</feature>
<comment type="caution">
    <text evidence="2">The sequence shown here is derived from an EMBL/GenBank/DDBJ whole genome shotgun (WGS) entry which is preliminary data.</text>
</comment>
<evidence type="ECO:0000256" key="1">
    <source>
        <dbReference type="SAM" id="MobiDB-lite"/>
    </source>
</evidence>
<dbReference type="Proteomes" id="UP000640274">
    <property type="component" value="Unassembled WGS sequence"/>
</dbReference>
<sequence length="239" mass="27242">MIQVGGRSYELLYEHKNAWNPEAFRDRYSEVLERYDYIVGDWGYNQLRLKGFFKDGHPKANKDSAYSSIVDYINEYCNFGCAYFMLQKLAAPKKQPAEGSRDKQSANEDVRESTDNHGDGLYEHGDDVLQHESAGSADEARVEPDTADMPAAVVNIRAAAVVPRETKEPRELPQREFRRKEPKSAVGKTAPEEKEFVKEQRREPRHTSRDHSRPKHKERSKAQQESAAAKEAVNTGEPS</sequence>
<evidence type="ECO:0000313" key="3">
    <source>
        <dbReference type="Proteomes" id="UP000640274"/>
    </source>
</evidence>
<name>A0A934J4J9_9BACL</name>
<dbReference type="InterPro" id="IPR009370">
    <property type="entry name" value="YutD-like"/>
</dbReference>
<accession>A0A934J4J9</accession>
<feature type="compositionally biased region" description="Basic and acidic residues" evidence="1">
    <location>
        <begin position="164"/>
        <end position="183"/>
    </location>
</feature>
<evidence type="ECO:0000313" key="2">
    <source>
        <dbReference type="EMBL" id="MBJ6361413.1"/>
    </source>
</evidence>
<proteinExistence type="predicted"/>
<dbReference type="Pfam" id="PF06265">
    <property type="entry name" value="YutD-like"/>
    <property type="match status" value="1"/>
</dbReference>
<feature type="compositionally biased region" description="Low complexity" evidence="1">
    <location>
        <begin position="223"/>
        <end position="232"/>
    </location>
</feature>
<dbReference type="InterPro" id="IPR038141">
    <property type="entry name" value="YutD-like_sf"/>
</dbReference>
<protein>
    <submittedName>
        <fullName evidence="2">DUF1027 domain-containing protein</fullName>
    </submittedName>
</protein>
<keyword evidence="3" id="KW-1185">Reference proteome</keyword>
<organism evidence="2 3">
    <name type="scientific">Paenibacillus roseus</name>
    <dbReference type="NCBI Taxonomy" id="2798579"/>
    <lineage>
        <taxon>Bacteria</taxon>
        <taxon>Bacillati</taxon>
        <taxon>Bacillota</taxon>
        <taxon>Bacilli</taxon>
        <taxon>Bacillales</taxon>
        <taxon>Paenibacillaceae</taxon>
        <taxon>Paenibacillus</taxon>
    </lineage>
</organism>
<feature type="compositionally biased region" description="Basic and acidic residues" evidence="1">
    <location>
        <begin position="190"/>
        <end position="211"/>
    </location>
</feature>
<dbReference type="EMBL" id="JAELUP010000027">
    <property type="protein sequence ID" value="MBJ6361413.1"/>
    <property type="molecule type" value="Genomic_DNA"/>
</dbReference>
<dbReference type="Gene3D" id="3.50.4.20">
    <property type="match status" value="1"/>
</dbReference>
<dbReference type="RefSeq" id="WP_199018964.1">
    <property type="nucleotide sequence ID" value="NZ_JAELUP010000027.1"/>
</dbReference>
<dbReference type="AlphaFoldDB" id="A0A934J4J9"/>